<accession>A0ABY9V5P7</accession>
<evidence type="ECO:0000313" key="2">
    <source>
        <dbReference type="EMBL" id="WNF00206.1"/>
    </source>
</evidence>
<feature type="transmembrane region" description="Helical" evidence="1">
    <location>
        <begin position="48"/>
        <end position="67"/>
    </location>
</feature>
<evidence type="ECO:0008006" key="4">
    <source>
        <dbReference type="Google" id="ProtNLM"/>
    </source>
</evidence>
<organism evidence="2 3">
    <name type="scientific">Streptomyces luomodiensis</name>
    <dbReference type="NCBI Taxonomy" id="3026192"/>
    <lineage>
        <taxon>Bacteria</taxon>
        <taxon>Bacillati</taxon>
        <taxon>Actinomycetota</taxon>
        <taxon>Actinomycetes</taxon>
        <taxon>Kitasatosporales</taxon>
        <taxon>Streptomycetaceae</taxon>
        <taxon>Streptomyces</taxon>
    </lineage>
</organism>
<reference evidence="2 3" key="1">
    <citation type="submission" date="2023-02" db="EMBL/GenBank/DDBJ databases">
        <title>Streptomyces sp. SCA4-21 with antifungal activity against Fusarium oxysporum f. sp. cubense, Streptomyces sp. SCA2-17 with antifungal activity against Fusarium oxysporum f. sp. cubense.</title>
        <authorList>
            <person name="Qi D."/>
        </authorList>
    </citation>
    <scope>NUCLEOTIDE SEQUENCE [LARGE SCALE GENOMIC DNA]</scope>
    <source>
        <strain evidence="2 3">SCA4-21</strain>
    </source>
</reference>
<evidence type="ECO:0000313" key="3">
    <source>
        <dbReference type="Proteomes" id="UP001305606"/>
    </source>
</evidence>
<keyword evidence="3" id="KW-1185">Reference proteome</keyword>
<proteinExistence type="predicted"/>
<feature type="transmembrane region" description="Helical" evidence="1">
    <location>
        <begin position="73"/>
        <end position="95"/>
    </location>
</feature>
<name>A0ABY9V5P7_9ACTN</name>
<dbReference type="NCBIfam" id="NF046119">
    <property type="entry name" value="memb_SCO4225"/>
    <property type="match status" value="1"/>
</dbReference>
<dbReference type="InterPro" id="IPR057702">
    <property type="entry name" value="DUF7942"/>
</dbReference>
<keyword evidence="1" id="KW-1133">Transmembrane helix</keyword>
<dbReference type="Pfam" id="PF25637">
    <property type="entry name" value="DUF7942"/>
    <property type="match status" value="1"/>
</dbReference>
<dbReference type="Proteomes" id="UP001305606">
    <property type="component" value="Chromosome"/>
</dbReference>
<feature type="transmembrane region" description="Helical" evidence="1">
    <location>
        <begin position="20"/>
        <end position="41"/>
    </location>
</feature>
<protein>
    <recommendedName>
        <fullName evidence="4">Integral membrane protein</fullName>
    </recommendedName>
</protein>
<sequence length="103" mass="10484">MTASAPSFPHRLRRALTHVVALGYLALCAALLLWAVAVHLFGDAEGSMAGVIPILATAPGSLLVLMLPTPDGIPGIVLTVAFGALLNAAVIGWCARALTRGTA</sequence>
<dbReference type="EMBL" id="CP117522">
    <property type="protein sequence ID" value="WNF00206.1"/>
    <property type="molecule type" value="Genomic_DNA"/>
</dbReference>
<evidence type="ECO:0000256" key="1">
    <source>
        <dbReference type="SAM" id="Phobius"/>
    </source>
</evidence>
<keyword evidence="1" id="KW-0472">Membrane</keyword>
<keyword evidence="1" id="KW-0812">Transmembrane</keyword>
<gene>
    <name evidence="2" type="ORF">PS467_35265</name>
</gene>
<dbReference type="RefSeq" id="WP_311038610.1">
    <property type="nucleotide sequence ID" value="NZ_CP117522.1"/>
</dbReference>